<dbReference type="SUPFAM" id="SSF54913">
    <property type="entry name" value="GlnB-like"/>
    <property type="match status" value="1"/>
</dbReference>
<gene>
    <name evidence="2" type="ORF">D8I35_05065</name>
</gene>
<dbReference type="PANTHER" id="PTHR23419:SF8">
    <property type="entry name" value="FI09726P"/>
    <property type="match status" value="1"/>
</dbReference>
<protein>
    <submittedName>
        <fullName evidence="2">Divalent-cation tolerance protein CutA</fullName>
    </submittedName>
</protein>
<proteinExistence type="inferred from homology"/>
<comment type="caution">
    <text evidence="2">The sequence shown here is derived from an EMBL/GenBank/DDBJ whole genome shotgun (WGS) entry which is preliminary data.</text>
</comment>
<sequence length="120" mass="12844">MGLQTFSEGAAMHFLTVLTTVATQADAERLASGAIAQRLAACAQFEPIQSCYVWQGGVVQEGEYRLLFKTSDAGYAALQTWLLAQHPYELPAIYALATQYAHAPFAAWVADSVADAGSSQ</sequence>
<dbReference type="AlphaFoldDB" id="A0A3M6QZK3"/>
<dbReference type="InterPro" id="IPR015867">
    <property type="entry name" value="N-reg_PII/ATP_PRibTrfase_C"/>
</dbReference>
<dbReference type="GO" id="GO:0005507">
    <property type="term" value="F:copper ion binding"/>
    <property type="evidence" value="ECO:0007669"/>
    <property type="project" value="TreeGrafter"/>
</dbReference>
<reference evidence="2 3" key="1">
    <citation type="submission" date="2018-10" db="EMBL/GenBank/DDBJ databases">
        <title>Draft genome of Cortibacter populi DSM10536.</title>
        <authorList>
            <person name="Bernier A.-M."/>
            <person name="Bernard K."/>
        </authorList>
    </citation>
    <scope>NUCLEOTIDE SEQUENCE [LARGE SCALE GENOMIC DNA]</scope>
    <source>
        <strain evidence="2 3">DSM 105136</strain>
    </source>
</reference>
<comment type="similarity">
    <text evidence="1">Belongs to the CutA family.</text>
</comment>
<dbReference type="Pfam" id="PF03091">
    <property type="entry name" value="CutA1"/>
    <property type="match status" value="1"/>
</dbReference>
<dbReference type="PANTHER" id="PTHR23419">
    <property type="entry name" value="DIVALENT CATION TOLERANCE CUTA-RELATED"/>
    <property type="match status" value="1"/>
</dbReference>
<dbReference type="Proteomes" id="UP000278006">
    <property type="component" value="Unassembled WGS sequence"/>
</dbReference>
<dbReference type="GO" id="GO:0010038">
    <property type="term" value="P:response to metal ion"/>
    <property type="evidence" value="ECO:0007669"/>
    <property type="project" value="InterPro"/>
</dbReference>
<evidence type="ECO:0000313" key="2">
    <source>
        <dbReference type="EMBL" id="RMX08454.1"/>
    </source>
</evidence>
<dbReference type="InterPro" id="IPR011322">
    <property type="entry name" value="N-reg_PII-like_a/b"/>
</dbReference>
<evidence type="ECO:0000313" key="3">
    <source>
        <dbReference type="Proteomes" id="UP000278006"/>
    </source>
</evidence>
<keyword evidence="3" id="KW-1185">Reference proteome</keyword>
<dbReference type="Gene3D" id="3.30.70.120">
    <property type="match status" value="1"/>
</dbReference>
<organism evidence="2 3">
    <name type="scientific">Corticibacter populi</name>
    <dbReference type="NCBI Taxonomy" id="1550736"/>
    <lineage>
        <taxon>Bacteria</taxon>
        <taxon>Pseudomonadati</taxon>
        <taxon>Pseudomonadota</taxon>
        <taxon>Betaproteobacteria</taxon>
        <taxon>Burkholderiales</taxon>
        <taxon>Comamonadaceae</taxon>
        <taxon>Corticibacter</taxon>
    </lineage>
</organism>
<evidence type="ECO:0000256" key="1">
    <source>
        <dbReference type="ARBA" id="ARBA00010169"/>
    </source>
</evidence>
<dbReference type="InterPro" id="IPR004323">
    <property type="entry name" value="Ion_tolerance_CutA"/>
</dbReference>
<dbReference type="EMBL" id="RDQO01000001">
    <property type="protein sequence ID" value="RMX08454.1"/>
    <property type="molecule type" value="Genomic_DNA"/>
</dbReference>
<accession>A0A3M6QZK3</accession>
<name>A0A3M6QZK3_9BURK</name>
<dbReference type="OrthoDB" id="37622at2"/>